<name>A0A1Q9DWL8_SYMMI</name>
<protein>
    <submittedName>
        <fullName evidence="1">Uncharacterized protein</fullName>
    </submittedName>
</protein>
<sequence>MSQWNGASSVPTEWSEFSGPTIDLRVFTHEGQDYAVLDDERHSHSQEELLQVPAGWEVARFEDADVARELITHHKGFNCNLLVTQDAVFRSSREEQWKEKDQGTKFADGDFLVWHGRHAESVIPDHARLQGLWTRILLQRPSLVLQLEIRCSDTAVDVEIFSLSGDCLCKFVLEPASTVRDLRAVVGSKNERYRDAKYVLPGGMLVGEDDEKLSRLQPDP</sequence>
<organism evidence="1 2">
    <name type="scientific">Symbiodinium microadriaticum</name>
    <name type="common">Dinoflagellate</name>
    <name type="synonym">Zooxanthella microadriatica</name>
    <dbReference type="NCBI Taxonomy" id="2951"/>
    <lineage>
        <taxon>Eukaryota</taxon>
        <taxon>Sar</taxon>
        <taxon>Alveolata</taxon>
        <taxon>Dinophyceae</taxon>
        <taxon>Suessiales</taxon>
        <taxon>Symbiodiniaceae</taxon>
        <taxon>Symbiodinium</taxon>
    </lineage>
</organism>
<evidence type="ECO:0000313" key="1">
    <source>
        <dbReference type="EMBL" id="OLP99551.1"/>
    </source>
</evidence>
<proteinExistence type="predicted"/>
<comment type="caution">
    <text evidence="1">The sequence shown here is derived from an EMBL/GenBank/DDBJ whole genome shotgun (WGS) entry which is preliminary data.</text>
</comment>
<dbReference type="OrthoDB" id="407503at2759"/>
<gene>
    <name evidence="1" type="ORF">AK812_SmicGene17873</name>
</gene>
<dbReference type="AlphaFoldDB" id="A0A1Q9DWL8"/>
<keyword evidence="2" id="KW-1185">Reference proteome</keyword>
<dbReference type="Proteomes" id="UP000186817">
    <property type="component" value="Unassembled WGS sequence"/>
</dbReference>
<reference evidence="1 2" key="1">
    <citation type="submission" date="2016-02" db="EMBL/GenBank/DDBJ databases">
        <title>Genome analysis of coral dinoflagellate symbionts highlights evolutionary adaptations to a symbiotic lifestyle.</title>
        <authorList>
            <person name="Aranda M."/>
            <person name="Li Y."/>
            <person name="Liew Y.J."/>
            <person name="Baumgarten S."/>
            <person name="Simakov O."/>
            <person name="Wilson M."/>
            <person name="Piel J."/>
            <person name="Ashoor H."/>
            <person name="Bougouffa S."/>
            <person name="Bajic V.B."/>
            <person name="Ryu T."/>
            <person name="Ravasi T."/>
            <person name="Bayer T."/>
            <person name="Micklem G."/>
            <person name="Kim H."/>
            <person name="Bhak J."/>
            <person name="Lajeunesse T.C."/>
            <person name="Voolstra C.R."/>
        </authorList>
    </citation>
    <scope>NUCLEOTIDE SEQUENCE [LARGE SCALE GENOMIC DNA]</scope>
    <source>
        <strain evidence="1 2">CCMP2467</strain>
    </source>
</reference>
<dbReference type="EMBL" id="LSRX01000357">
    <property type="protein sequence ID" value="OLP99551.1"/>
    <property type="molecule type" value="Genomic_DNA"/>
</dbReference>
<evidence type="ECO:0000313" key="2">
    <source>
        <dbReference type="Proteomes" id="UP000186817"/>
    </source>
</evidence>
<accession>A0A1Q9DWL8</accession>